<dbReference type="InterPro" id="IPR029240">
    <property type="entry name" value="MMS19_N"/>
</dbReference>
<dbReference type="InterPro" id="IPR024687">
    <property type="entry name" value="MMS19_C"/>
</dbReference>
<dbReference type="AlphaFoldDB" id="A0A0D7B3N6"/>
<dbReference type="EMBL" id="KN880604">
    <property type="protein sequence ID" value="KIY65117.1"/>
    <property type="molecule type" value="Genomic_DNA"/>
</dbReference>
<name>A0A0D7B3N6_9AGAR</name>
<evidence type="ECO:0000259" key="6">
    <source>
        <dbReference type="Pfam" id="PF12460"/>
    </source>
</evidence>
<evidence type="ECO:0000259" key="7">
    <source>
        <dbReference type="Pfam" id="PF14500"/>
    </source>
</evidence>
<accession>A0A0D7B3N6</accession>
<feature type="domain" description="MMS19 N-terminal" evidence="7">
    <location>
        <begin position="38"/>
        <end position="298"/>
    </location>
</feature>
<sequence>MTSTTRSVQTWMATENEAELESLVSEVTEGKTTLVNIVKALGEYLTSEEDKIRTKGVELLSSVIARCPADKLTRQAVRVLLAFLCQKLEDTETIIPALKGLLSLARTSNCLPEDAPAIAKALFTHAKMNVLVQTVRHTVFSILDALVDRHRQTLKELNNEFLSGYLRMAEGEKDPRNLLVAFAIDRVLIIEFDIKDYIEAFFNVTFCYFPITFRPPPNDPYGITTDDLKAALRGCLTATPEFGRMAIPLFLEKLTAGSPATKRDTLSTMSACFPVYGSGLARSSARELWNHLKLEIFQPTDNITADMALSCTQELVKTIYAPGQEDQKEDDEIEGLAQDVCQECTKILREPEKSQARPAIKVLCAFMSTTPSVARYTISKVVPYLMQLFRAIEETGARVSTLLLLSDVIAAARDATDKDSTPALLPFKDEVFGVATTGLTSASMRAPGIACMLGLVSTQGLLTDEELGFVVHKATEVLSEAAQSDEDEADILKLLTTITGLTPHHVVEQTLPTLFSALPENPPASTDLVAHAKYRRTLEALKTLCQKAELFEVFMVRLTTRVELLCVPASADPDADPEARAAYAYAILKTISRTLAVKVEEKHVDVSKYIERHVPRVFNLFVYASVTLPGGLHSRLISAAAETVDLVCQTLSTERFQSFLEGTFRVFVDGDVSGDIAQGQFKIPAGWKGPFADGASDAQKSLIVLFAGSVVSAYKENTIPVTSLSAFLDQLLQWSLQDTTSHVQQIAAWKIVSSLVNKHTPEVLEFLNDKVAVFWPTRFEDVGLDADNHRRTIGCWVYLARALLVQNHSLTAPFVDRLFEVFPRADIGWDAAKALGRLVDPHAEDGAVLVKKHRAVTRILHVQKFVSTVLPRIIDGATAKEGGEAVQLSYLVGLTALIRAIPKALYASYMPTLIPLLLRGVDLPDDEIRANVIDTFLAAADGDTPEKSLISAHATSLVTKMLKYSRVVEMRNVRVRVAALKYLGVIPAIVRYDVVHPVKARVVKELVEALDDPKRAVRREAVEARTTWFKAAA</sequence>
<dbReference type="GO" id="GO:0097361">
    <property type="term" value="C:cytosolic [4Fe-4S] assembly targeting complex"/>
    <property type="evidence" value="ECO:0007669"/>
    <property type="project" value="UniProtKB-UniRule"/>
</dbReference>
<evidence type="ECO:0000256" key="1">
    <source>
        <dbReference type="ARBA" id="ARBA00004123"/>
    </source>
</evidence>
<dbReference type="GO" id="GO:0005634">
    <property type="term" value="C:nucleus"/>
    <property type="evidence" value="ECO:0007669"/>
    <property type="project" value="UniProtKB-SubCell"/>
</dbReference>
<evidence type="ECO:0000313" key="9">
    <source>
        <dbReference type="Proteomes" id="UP000054007"/>
    </source>
</evidence>
<dbReference type="Pfam" id="PF12460">
    <property type="entry name" value="MMS19_C"/>
    <property type="match status" value="1"/>
</dbReference>
<evidence type="ECO:0000256" key="4">
    <source>
        <dbReference type="ARBA" id="ARBA00023242"/>
    </source>
</evidence>
<keyword evidence="5" id="KW-0227">DNA damage</keyword>
<gene>
    <name evidence="8" type="ORF">CYLTODRAFT_424640</name>
</gene>
<dbReference type="GO" id="GO:0006281">
    <property type="term" value="P:DNA repair"/>
    <property type="evidence" value="ECO:0007669"/>
    <property type="project" value="UniProtKB-UniRule"/>
</dbReference>
<feature type="domain" description="MMS19 C-terminal" evidence="6">
    <location>
        <begin position="537"/>
        <end position="987"/>
    </location>
</feature>
<keyword evidence="9" id="KW-1185">Reference proteome</keyword>
<dbReference type="Pfam" id="PF14500">
    <property type="entry name" value="MMS19_N"/>
    <property type="match status" value="1"/>
</dbReference>
<dbReference type="PANTHER" id="PTHR12891">
    <property type="entry name" value="DNA REPAIR/TRANSCRIPTION PROTEIN MET18/MMS19"/>
    <property type="match status" value="1"/>
</dbReference>
<organism evidence="8 9">
    <name type="scientific">Cylindrobasidium torrendii FP15055 ss-10</name>
    <dbReference type="NCBI Taxonomy" id="1314674"/>
    <lineage>
        <taxon>Eukaryota</taxon>
        <taxon>Fungi</taxon>
        <taxon>Dikarya</taxon>
        <taxon>Basidiomycota</taxon>
        <taxon>Agaricomycotina</taxon>
        <taxon>Agaricomycetes</taxon>
        <taxon>Agaricomycetidae</taxon>
        <taxon>Agaricales</taxon>
        <taxon>Marasmiineae</taxon>
        <taxon>Physalacriaceae</taxon>
        <taxon>Cylindrobasidium</taxon>
    </lineage>
</organism>
<dbReference type="Gene3D" id="1.25.10.10">
    <property type="entry name" value="Leucine-rich Repeat Variant"/>
    <property type="match status" value="2"/>
</dbReference>
<dbReference type="InterPro" id="IPR011989">
    <property type="entry name" value="ARM-like"/>
</dbReference>
<dbReference type="SUPFAM" id="SSF48371">
    <property type="entry name" value="ARM repeat"/>
    <property type="match status" value="1"/>
</dbReference>
<dbReference type="InterPro" id="IPR039920">
    <property type="entry name" value="MMS19"/>
</dbReference>
<evidence type="ECO:0000313" key="8">
    <source>
        <dbReference type="EMBL" id="KIY65117.1"/>
    </source>
</evidence>
<keyword evidence="5" id="KW-0234">DNA repair</keyword>
<dbReference type="GO" id="GO:0016226">
    <property type="term" value="P:iron-sulfur cluster assembly"/>
    <property type="evidence" value="ECO:0007669"/>
    <property type="project" value="UniProtKB-UniRule"/>
</dbReference>
<evidence type="ECO:0000256" key="3">
    <source>
        <dbReference type="ARBA" id="ARBA00022737"/>
    </source>
</evidence>
<keyword evidence="3" id="KW-0677">Repeat</keyword>
<reference evidence="8 9" key="1">
    <citation type="journal article" date="2015" name="Fungal Genet. Biol.">
        <title>Evolution of novel wood decay mechanisms in Agaricales revealed by the genome sequences of Fistulina hepatica and Cylindrobasidium torrendii.</title>
        <authorList>
            <person name="Floudas D."/>
            <person name="Held B.W."/>
            <person name="Riley R."/>
            <person name="Nagy L.G."/>
            <person name="Koehler G."/>
            <person name="Ransdell A.S."/>
            <person name="Younus H."/>
            <person name="Chow J."/>
            <person name="Chiniquy J."/>
            <person name="Lipzen A."/>
            <person name="Tritt A."/>
            <person name="Sun H."/>
            <person name="Haridas S."/>
            <person name="LaButti K."/>
            <person name="Ohm R.A."/>
            <person name="Kues U."/>
            <person name="Blanchette R.A."/>
            <person name="Grigoriev I.V."/>
            <person name="Minto R.E."/>
            <person name="Hibbett D.S."/>
        </authorList>
    </citation>
    <scope>NUCLEOTIDE SEQUENCE [LARGE SCALE GENOMIC DNA]</scope>
    <source>
        <strain evidence="8 9">FP15055 ss-10</strain>
    </source>
</reference>
<comment type="function">
    <text evidence="5">Key component of the cytosolic iron-sulfur protein assembly (CIA) complex, a multiprotein complex that mediates the incorporation of iron-sulfur cluster into apoproteins specifically involved in DNA metabolism and genomic integrity. In the CIA complex, MMS19 acts as an adapter between early-acting CIA components and a subset of cellular target iron-sulfur proteins.</text>
</comment>
<keyword evidence="4 5" id="KW-0539">Nucleus</keyword>
<protein>
    <recommendedName>
        <fullName evidence="5">MMS19 nucleotide excision repair protein</fullName>
    </recommendedName>
</protein>
<dbReference type="OrthoDB" id="342900at2759"/>
<comment type="similarity">
    <text evidence="2 5">Belongs to the MET18/MMS19 family.</text>
</comment>
<comment type="subcellular location">
    <subcellularLocation>
        <location evidence="1 5">Nucleus</location>
    </subcellularLocation>
</comment>
<evidence type="ECO:0000256" key="2">
    <source>
        <dbReference type="ARBA" id="ARBA00009340"/>
    </source>
</evidence>
<dbReference type="STRING" id="1314674.A0A0D7B3N6"/>
<dbReference type="GO" id="GO:0051604">
    <property type="term" value="P:protein maturation"/>
    <property type="evidence" value="ECO:0007669"/>
    <property type="project" value="UniProtKB-UniRule"/>
</dbReference>
<proteinExistence type="inferred from homology"/>
<dbReference type="Proteomes" id="UP000054007">
    <property type="component" value="Unassembled WGS sequence"/>
</dbReference>
<dbReference type="PANTHER" id="PTHR12891:SF0">
    <property type="entry name" value="MMS19 NUCLEOTIDE EXCISION REPAIR PROTEIN HOMOLOG"/>
    <property type="match status" value="1"/>
</dbReference>
<evidence type="ECO:0000256" key="5">
    <source>
        <dbReference type="RuleBase" id="RU367072"/>
    </source>
</evidence>
<dbReference type="InterPro" id="IPR016024">
    <property type="entry name" value="ARM-type_fold"/>
</dbReference>